<dbReference type="InterPro" id="IPR006638">
    <property type="entry name" value="Elp3/MiaA/NifB-like_rSAM"/>
</dbReference>
<dbReference type="InterPro" id="IPR020612">
    <property type="entry name" value="Methylthiotransferase_CS"/>
</dbReference>
<evidence type="ECO:0000256" key="8">
    <source>
        <dbReference type="ARBA" id="ARBA00023014"/>
    </source>
</evidence>
<dbReference type="CDD" id="cd01335">
    <property type="entry name" value="Radical_SAM"/>
    <property type="match status" value="1"/>
</dbReference>
<dbReference type="SMART" id="SM00729">
    <property type="entry name" value="Elp3"/>
    <property type="match status" value="1"/>
</dbReference>
<evidence type="ECO:0000313" key="16">
    <source>
        <dbReference type="Proteomes" id="UP000176282"/>
    </source>
</evidence>
<dbReference type="NCBIfam" id="TIGR01574">
    <property type="entry name" value="miaB-methiolase"/>
    <property type="match status" value="1"/>
</dbReference>
<dbReference type="SFLD" id="SFLDG01082">
    <property type="entry name" value="B12-binding_domain_containing"/>
    <property type="match status" value="1"/>
</dbReference>
<protein>
    <recommendedName>
        <fullName evidence="10">tRNA-2-methylthio-N(6)-dimethylallyladenosine synthase</fullName>
        <ecNumber evidence="9">2.8.4.3</ecNumber>
    </recommendedName>
    <alternativeName>
        <fullName evidence="12">(Dimethylallyl)adenosine tRNA methylthiotransferase MiaB</fullName>
    </alternativeName>
    <alternativeName>
        <fullName evidence="11">tRNA-i(6)A37 methylthiotransferase</fullName>
    </alternativeName>
</protein>
<evidence type="ECO:0000256" key="7">
    <source>
        <dbReference type="ARBA" id="ARBA00023004"/>
    </source>
</evidence>
<dbReference type="SFLD" id="SFLDS00029">
    <property type="entry name" value="Radical_SAM"/>
    <property type="match status" value="1"/>
</dbReference>
<dbReference type="FunFam" id="3.40.50.12160:FF:000003">
    <property type="entry name" value="CDK5 regulatory subunit-associated protein 1"/>
    <property type="match status" value="1"/>
</dbReference>
<reference evidence="15 16" key="1">
    <citation type="journal article" date="2016" name="Nat. Commun.">
        <title>Thousands of microbial genomes shed light on interconnected biogeochemical processes in an aquifer system.</title>
        <authorList>
            <person name="Anantharaman K."/>
            <person name="Brown C.T."/>
            <person name="Hug L.A."/>
            <person name="Sharon I."/>
            <person name="Castelle C.J."/>
            <person name="Probst A.J."/>
            <person name="Thomas B.C."/>
            <person name="Singh A."/>
            <person name="Wilkins M.J."/>
            <person name="Karaoz U."/>
            <person name="Brodie E.L."/>
            <person name="Williams K.H."/>
            <person name="Hubbard S.S."/>
            <person name="Banfield J.F."/>
        </authorList>
    </citation>
    <scope>NUCLEOTIDE SEQUENCE [LARGE SCALE GENOMIC DNA]</scope>
</reference>
<evidence type="ECO:0000256" key="1">
    <source>
        <dbReference type="ARBA" id="ARBA00001966"/>
    </source>
</evidence>
<comment type="caution">
    <text evidence="15">The sequence shown here is derived from an EMBL/GenBank/DDBJ whole genome shotgun (WGS) entry which is preliminary data.</text>
</comment>
<dbReference type="InterPro" id="IPR058240">
    <property type="entry name" value="rSAM_sf"/>
</dbReference>
<evidence type="ECO:0000256" key="5">
    <source>
        <dbReference type="ARBA" id="ARBA00022691"/>
    </source>
</evidence>
<feature type="domain" description="Radical SAM core" evidence="14">
    <location>
        <begin position="144"/>
        <end position="383"/>
    </location>
</feature>
<keyword evidence="3" id="KW-0004">4Fe-4S</keyword>
<evidence type="ECO:0000313" key="15">
    <source>
        <dbReference type="EMBL" id="OGH68527.1"/>
    </source>
</evidence>
<dbReference type="PROSITE" id="PS01278">
    <property type="entry name" value="MTTASE_RADICAL"/>
    <property type="match status" value="1"/>
</dbReference>
<gene>
    <name evidence="15" type="ORF">A3J66_00270</name>
</gene>
<comment type="cofactor">
    <cofactor evidence="1">
        <name>[4Fe-4S] cluster</name>
        <dbReference type="ChEBI" id="CHEBI:49883"/>
    </cofactor>
</comment>
<keyword evidence="5" id="KW-0949">S-adenosyl-L-methionine</keyword>
<name>A0A1F6MA74_9BACT</name>
<dbReference type="EC" id="2.8.4.3" evidence="9"/>
<dbReference type="Gene3D" id="3.40.50.12160">
    <property type="entry name" value="Methylthiotransferase, N-terminal domain"/>
    <property type="match status" value="1"/>
</dbReference>
<dbReference type="Proteomes" id="UP000176282">
    <property type="component" value="Unassembled WGS sequence"/>
</dbReference>
<evidence type="ECO:0000256" key="10">
    <source>
        <dbReference type="ARBA" id="ARBA00068570"/>
    </source>
</evidence>
<keyword evidence="8" id="KW-0411">Iron-sulfur</keyword>
<dbReference type="InterPro" id="IPR007197">
    <property type="entry name" value="rSAM"/>
</dbReference>
<dbReference type="InterPro" id="IPR013848">
    <property type="entry name" value="Methylthiotransferase_N"/>
</dbReference>
<evidence type="ECO:0000259" key="14">
    <source>
        <dbReference type="PROSITE" id="PS51918"/>
    </source>
</evidence>
<dbReference type="PANTHER" id="PTHR43020">
    <property type="entry name" value="CDK5 REGULATORY SUBUNIT-ASSOCIATED PROTEIN 1"/>
    <property type="match status" value="1"/>
</dbReference>
<dbReference type="InterPro" id="IPR038135">
    <property type="entry name" value="Methylthiotransferase_N_sf"/>
</dbReference>
<dbReference type="Pfam" id="PF04055">
    <property type="entry name" value="Radical_SAM"/>
    <property type="match status" value="1"/>
</dbReference>
<dbReference type="PANTHER" id="PTHR43020:SF2">
    <property type="entry name" value="MITOCHONDRIAL TRNA METHYLTHIOTRANSFERASE CDK5RAP1"/>
    <property type="match status" value="1"/>
</dbReference>
<dbReference type="InterPro" id="IPR023404">
    <property type="entry name" value="rSAM_horseshoe"/>
</dbReference>
<dbReference type="EMBL" id="MFQB01000013">
    <property type="protein sequence ID" value="OGH68527.1"/>
    <property type="molecule type" value="Genomic_DNA"/>
</dbReference>
<evidence type="ECO:0000256" key="6">
    <source>
        <dbReference type="ARBA" id="ARBA00022723"/>
    </source>
</evidence>
<evidence type="ECO:0000256" key="12">
    <source>
        <dbReference type="ARBA" id="ARBA00081141"/>
    </source>
</evidence>
<feature type="domain" description="MTTase N-terminal" evidence="13">
    <location>
        <begin position="8"/>
        <end position="125"/>
    </location>
</feature>
<dbReference type="SFLD" id="SFLDG01061">
    <property type="entry name" value="methylthiotransferase"/>
    <property type="match status" value="1"/>
</dbReference>
<evidence type="ECO:0000256" key="4">
    <source>
        <dbReference type="ARBA" id="ARBA00022679"/>
    </source>
</evidence>
<dbReference type="FunFam" id="3.80.30.20:FF:000001">
    <property type="entry name" value="tRNA-2-methylthio-N(6)-dimethylallyladenosine synthase 2"/>
    <property type="match status" value="1"/>
</dbReference>
<sequence length="446" mass="51325">MADTTPQLKYHILTFGCQMNKNDSERVESLLRGLNMTTTPAPEDADVILMNSCSVRQKAEDRIYGMARNFAQLKEKNPNLIICVTGCMPGRDKDGGMREKLPGVDLFFPTKDMIHLPKWLGELNPGIRPLDDLEKDYFALHPTLTKTYQAFVTIQTGCNHFCTYCVVPFSRGLEVNRSLKQILDETRHLAETGCKEVTLLGQIVNHYVAPDPQFFSPQNPYTNSDFAKLLWEVSQIPGIERIHWTAPHPIFMTDEVIDALALPKQVNYLHLPVQSGNNEVLRRMNRRHTREFYIETIKKIRAARPDIAIGTDIIVGFCGETDEQFRDTVELYKECDFDISYNAQYSQRSGTLAVKAFRDDVPQAEKRRRWWVLQELMEDIVKKKNQKYVNSAVSVLVEQWSHGWCEGNSFEMKRVRFKGDQSLIGCICPVEIYKAEEWMLWGRAST</sequence>
<evidence type="ECO:0000256" key="11">
    <source>
        <dbReference type="ARBA" id="ARBA00080698"/>
    </source>
</evidence>
<comment type="function">
    <text evidence="2">Catalyzes the methylthiolation of N6-(dimethylallyl)adenosine (i(6)A), leading to the formation of 2-methylthio-N6-(dimethylallyl)adenosine (ms(2)i(6)A) at position 37 in tRNAs that read codons beginning with uridine.</text>
</comment>
<dbReference type="GO" id="GO:0051539">
    <property type="term" value="F:4 iron, 4 sulfur cluster binding"/>
    <property type="evidence" value="ECO:0007669"/>
    <property type="project" value="UniProtKB-KW"/>
</dbReference>
<dbReference type="GO" id="GO:0046872">
    <property type="term" value="F:metal ion binding"/>
    <property type="evidence" value="ECO:0007669"/>
    <property type="project" value="UniProtKB-KW"/>
</dbReference>
<keyword evidence="7" id="KW-0408">Iron</keyword>
<dbReference type="Pfam" id="PF00919">
    <property type="entry name" value="UPF0004"/>
    <property type="match status" value="1"/>
</dbReference>
<dbReference type="STRING" id="1798680.A3J66_00270"/>
<dbReference type="PROSITE" id="PS51449">
    <property type="entry name" value="MTTASE_N"/>
    <property type="match status" value="1"/>
</dbReference>
<dbReference type="PROSITE" id="PS51918">
    <property type="entry name" value="RADICAL_SAM"/>
    <property type="match status" value="1"/>
</dbReference>
<keyword evidence="4 15" id="KW-0808">Transferase</keyword>
<accession>A0A1F6MA74</accession>
<dbReference type="InterPro" id="IPR005839">
    <property type="entry name" value="Methylthiotransferase"/>
</dbReference>
<evidence type="ECO:0000256" key="2">
    <source>
        <dbReference type="ARBA" id="ARBA00003234"/>
    </source>
</evidence>
<dbReference type="GO" id="GO:0035597">
    <property type="term" value="F:tRNA-2-methylthio-N(6)-dimethylallyladenosine(37) synthase activity"/>
    <property type="evidence" value="ECO:0007669"/>
    <property type="project" value="UniProtKB-EC"/>
</dbReference>
<dbReference type="Gene3D" id="3.80.30.20">
    <property type="entry name" value="tm_1862 like domain"/>
    <property type="match status" value="1"/>
</dbReference>
<keyword evidence="6" id="KW-0479">Metal-binding</keyword>
<evidence type="ECO:0000259" key="13">
    <source>
        <dbReference type="PROSITE" id="PS51449"/>
    </source>
</evidence>
<dbReference type="GO" id="GO:0005829">
    <property type="term" value="C:cytosol"/>
    <property type="evidence" value="ECO:0007669"/>
    <property type="project" value="TreeGrafter"/>
</dbReference>
<evidence type="ECO:0000256" key="9">
    <source>
        <dbReference type="ARBA" id="ARBA00033765"/>
    </source>
</evidence>
<proteinExistence type="predicted"/>
<dbReference type="NCBIfam" id="TIGR00089">
    <property type="entry name" value="MiaB/RimO family radical SAM methylthiotransferase"/>
    <property type="match status" value="1"/>
</dbReference>
<organism evidence="15 16">
    <name type="scientific">Candidatus Magasanikbacteria bacterium RIFCSPHIGHO2_02_FULL_47_14</name>
    <dbReference type="NCBI Taxonomy" id="1798680"/>
    <lineage>
        <taxon>Bacteria</taxon>
        <taxon>Candidatus Magasanikiibacteriota</taxon>
    </lineage>
</organism>
<dbReference type="AlphaFoldDB" id="A0A1F6MA74"/>
<dbReference type="SUPFAM" id="SSF102114">
    <property type="entry name" value="Radical SAM enzymes"/>
    <property type="match status" value="1"/>
</dbReference>
<evidence type="ECO:0000256" key="3">
    <source>
        <dbReference type="ARBA" id="ARBA00022485"/>
    </source>
</evidence>